<name>A0A3M3AJ60_PSEYM</name>
<accession>A0A3M3AJ60</accession>
<organism evidence="2 3">
    <name type="scientific">Pseudomonas syringae pv. maculicola</name>
    <dbReference type="NCBI Taxonomy" id="59511"/>
    <lineage>
        <taxon>Bacteria</taxon>
        <taxon>Pseudomonadati</taxon>
        <taxon>Pseudomonadota</taxon>
        <taxon>Gammaproteobacteria</taxon>
        <taxon>Pseudomonadales</taxon>
        <taxon>Pseudomonadaceae</taxon>
        <taxon>Pseudomonas</taxon>
    </lineage>
</organism>
<proteinExistence type="predicted"/>
<evidence type="ECO:0000313" key="3">
    <source>
        <dbReference type="Proteomes" id="UP000282378"/>
    </source>
</evidence>
<dbReference type="AlphaFoldDB" id="A0A3M3AJ60"/>
<gene>
    <name evidence="2" type="ORF">APX70_06916</name>
</gene>
<comment type="caution">
    <text evidence="2">The sequence shown here is derived from an EMBL/GenBank/DDBJ whole genome shotgun (WGS) entry which is preliminary data.</text>
</comment>
<dbReference type="Pfam" id="PF12911">
    <property type="entry name" value="OppC_N"/>
    <property type="match status" value="1"/>
</dbReference>
<evidence type="ECO:0000259" key="1">
    <source>
        <dbReference type="Pfam" id="PF12911"/>
    </source>
</evidence>
<reference evidence="2 3" key="1">
    <citation type="submission" date="2018-08" db="EMBL/GenBank/DDBJ databases">
        <title>Recombination of ecologically and evolutionarily significant loci maintains genetic cohesion in the Pseudomonas syringae species complex.</title>
        <authorList>
            <person name="Dillon M."/>
            <person name="Thakur S."/>
            <person name="Almeida R.N.D."/>
            <person name="Weir B.S."/>
            <person name="Guttman D.S."/>
        </authorList>
    </citation>
    <scope>NUCLEOTIDE SEQUENCE [LARGE SCALE GENOMIC DNA]</scope>
    <source>
        <strain evidence="2 3">88_10</strain>
    </source>
</reference>
<feature type="domain" description="Oligopeptide transport permease C-like N-terminal" evidence="1">
    <location>
        <begin position="18"/>
        <end position="39"/>
    </location>
</feature>
<feature type="non-terminal residue" evidence="2">
    <location>
        <position position="39"/>
    </location>
</feature>
<dbReference type="InterPro" id="IPR025966">
    <property type="entry name" value="OppC_N"/>
</dbReference>
<evidence type="ECO:0000313" key="2">
    <source>
        <dbReference type="EMBL" id="RMM00397.1"/>
    </source>
</evidence>
<dbReference type="GO" id="GO:0005886">
    <property type="term" value="C:plasma membrane"/>
    <property type="evidence" value="ECO:0007669"/>
    <property type="project" value="UniProtKB-SubCell"/>
</dbReference>
<protein>
    <recommendedName>
        <fullName evidence="1">Oligopeptide transport permease C-like N-terminal domain-containing protein</fullName>
    </recommendedName>
</protein>
<sequence length="39" mass="4289">MSTPTPAVAVDQSLLYPSPYKEFWQAFSRNKGAVAGLLF</sequence>
<dbReference type="Proteomes" id="UP000282378">
    <property type="component" value="Unassembled WGS sequence"/>
</dbReference>
<dbReference type="EMBL" id="RBNL01000555">
    <property type="protein sequence ID" value="RMM00397.1"/>
    <property type="molecule type" value="Genomic_DNA"/>
</dbReference>